<reference evidence="2 3" key="1">
    <citation type="submission" date="2017-11" db="EMBL/GenBank/DDBJ databases">
        <title>Evolution of Phototrophy in the Chloroflexi Phylum Driven by Horizontal Gene Transfer.</title>
        <authorList>
            <person name="Ward L.M."/>
            <person name="Hemp J."/>
            <person name="Shih P.M."/>
            <person name="Mcglynn S.E."/>
            <person name="Fischer W."/>
        </authorList>
    </citation>
    <scope>NUCLEOTIDE SEQUENCE [LARGE SCALE GENOMIC DNA]</scope>
    <source>
        <strain evidence="2">JP3_13</strain>
    </source>
</reference>
<dbReference type="EMBL" id="PGTM01000013">
    <property type="protein sequence ID" value="PJF37141.1"/>
    <property type="molecule type" value="Genomic_DNA"/>
</dbReference>
<sequence>MNASKRIKLHVLALACYSTLAFVVLHALIFKNGTHVAGYDYFDYHWNFWFLRHASQTAGINVYLNDFIFYPALTNYGYHAYAAFWYPLWALLEPPLGTLTAFNVIIFIGCTLNGYLLFLWLRREGIALSLALIGGIALQTFPIVRYSYYNTHINLMNWFWLPLHLILWSQSLRAVQARSPKRALLWAIVQGIALYGMAMSEHQFVIFAAFVVVPYGLLSLWHARRHWRQLLSLCGVALLTVAIGVALLWQFGYLSYALRFRGTLAPGEAAARPGVATRLFSMAETWWQWDTPSMGAFVTLSAILALGTALLARQTRHKGDRRWFWFWVGIPPLLIALGGTVHIGDLSLPTPYRLLHALTGGMFGMPWRLAPIFAMAMAIFAGKVFTPLLQGRARAQLALFVCAFLANAWAVRLWETAPLTPVPTAYAFYEQIGAERGAPYDKLVLVEVPTGAATGEVILGDPRATQLQWYGIFHHKRMINGFISRAPVEHFYYIYTGDPMLSWLGQRVPLDADFVRRQMEERIFGYPIGYFVVHKDLIGLESAALTEIFDFFNGELRQWLCPTWIEGDAVAYRTAAHPDWDGCLQRVPQGGLIDLGAAEDVRFIGRGWHYAENIAGITARWTGAEPVARLYLRVPERRTYRLRLLAQAFGKVRQLSLSANGVPLGSVAVQPERLAEYAFTLPVEALPFEDGHLELALTYDLSDQDATLGRTLGLLVDWLRLEALEERRHSQ</sequence>
<feature type="transmembrane region" description="Helical" evidence="1">
    <location>
        <begin position="125"/>
        <end position="146"/>
    </location>
</feature>
<feature type="transmembrane region" description="Helical" evidence="1">
    <location>
        <begin position="96"/>
        <end position="118"/>
    </location>
</feature>
<keyword evidence="1" id="KW-0472">Membrane</keyword>
<name>A0A2M8PHY4_9CHLR</name>
<feature type="transmembrane region" description="Helical" evidence="1">
    <location>
        <begin position="182"/>
        <end position="198"/>
    </location>
</feature>
<keyword evidence="1" id="KW-0812">Transmembrane</keyword>
<gene>
    <name evidence="2" type="ORF">CUN49_01815</name>
</gene>
<organism evidence="2 3">
    <name type="scientific">Candidatus Thermofonsia Clade 1 bacterium</name>
    <dbReference type="NCBI Taxonomy" id="2364210"/>
    <lineage>
        <taxon>Bacteria</taxon>
        <taxon>Bacillati</taxon>
        <taxon>Chloroflexota</taxon>
        <taxon>Candidatus Thermofontia</taxon>
        <taxon>Candidatus Thermofonsia Clade 1</taxon>
    </lineage>
</organism>
<feature type="transmembrane region" description="Helical" evidence="1">
    <location>
        <begin position="230"/>
        <end position="251"/>
    </location>
</feature>
<feature type="transmembrane region" description="Helical" evidence="1">
    <location>
        <begin position="364"/>
        <end position="385"/>
    </location>
</feature>
<evidence type="ECO:0000313" key="2">
    <source>
        <dbReference type="EMBL" id="PJF37141.1"/>
    </source>
</evidence>
<evidence type="ECO:0008006" key="4">
    <source>
        <dbReference type="Google" id="ProtNLM"/>
    </source>
</evidence>
<proteinExistence type="predicted"/>
<feature type="transmembrane region" description="Helical" evidence="1">
    <location>
        <begin position="12"/>
        <end position="30"/>
    </location>
</feature>
<protein>
    <recommendedName>
        <fullName evidence="4">Membrane protein 6-pyruvoyl-tetrahydropterin synthase-related domain-containing protein</fullName>
    </recommendedName>
</protein>
<evidence type="ECO:0000256" key="1">
    <source>
        <dbReference type="SAM" id="Phobius"/>
    </source>
</evidence>
<feature type="transmembrane region" description="Helical" evidence="1">
    <location>
        <begin position="397"/>
        <end position="414"/>
    </location>
</feature>
<feature type="transmembrane region" description="Helical" evidence="1">
    <location>
        <begin position="324"/>
        <end position="344"/>
    </location>
</feature>
<feature type="transmembrane region" description="Helical" evidence="1">
    <location>
        <begin position="294"/>
        <end position="312"/>
    </location>
</feature>
<dbReference type="AlphaFoldDB" id="A0A2M8PHY4"/>
<comment type="caution">
    <text evidence="2">The sequence shown here is derived from an EMBL/GenBank/DDBJ whole genome shotgun (WGS) entry which is preliminary data.</text>
</comment>
<keyword evidence="1" id="KW-1133">Transmembrane helix</keyword>
<dbReference type="Proteomes" id="UP000229681">
    <property type="component" value="Unassembled WGS sequence"/>
</dbReference>
<feature type="transmembrane region" description="Helical" evidence="1">
    <location>
        <begin position="204"/>
        <end position="223"/>
    </location>
</feature>
<evidence type="ECO:0000313" key="3">
    <source>
        <dbReference type="Proteomes" id="UP000229681"/>
    </source>
</evidence>
<accession>A0A2M8PHY4</accession>